<sequence length="526" mass="61281">MPGTGYKRDKKTLNWHYAVQELDGEPYIVRLMEVGPCLLPCCVRLKPALATALNACKKGSNGFVIASLANEWHAAIAASGPGSSAPSSPSKRKSGSIRDVLDEMRSMASYPSEDDLLYRLGKVTTVRTLVEADWREVGFGALKSLRKKHREKLFRRITDALTVQDGRVFVGWHWVVERVEHEDEAATKLQAVARRRGAQAKVAARREERVRDTCATKIQAMARRRKAARDVALRREQTIAATKIESLFRARRARQEVEQHKARFATMRLESQQAVVIQAAARRRMAMKTVKEERARLEVVREEEAAVVIGKHVRGMKARRQVKPQRAALLIQRNARRRQAWKMAEELRRKKARIRRAELAKRQRQKMEEEKRALEIREQRAKEAKERQMREWQKTKALERRRQRAREEMDATARENEQEAVDRQRRRRLRAQQRKIRKRMDKSRKRRKMKTERLKLPPMPDSPEVTLLRLGRGEDVDMDLRLRAEVLREKGKWKLPALTVHGDPRQMKKVTNQMASDLFYELGIKM</sequence>
<dbReference type="AlphaFoldDB" id="A0A7S1XZ00"/>
<proteinExistence type="predicted"/>
<protein>
    <submittedName>
        <fullName evidence="2">Uncharacterized protein</fullName>
    </submittedName>
</protein>
<dbReference type="PROSITE" id="PS50096">
    <property type="entry name" value="IQ"/>
    <property type="match status" value="2"/>
</dbReference>
<accession>A0A7S1XZ00</accession>
<dbReference type="InterPro" id="IPR000048">
    <property type="entry name" value="IQ_motif_EF-hand-BS"/>
</dbReference>
<dbReference type="Pfam" id="PF00612">
    <property type="entry name" value="IQ"/>
    <property type="match status" value="1"/>
</dbReference>
<evidence type="ECO:0000313" key="2">
    <source>
        <dbReference type="EMBL" id="CAD9269623.1"/>
    </source>
</evidence>
<name>A0A7S1XZ00_9STRA</name>
<dbReference type="SMART" id="SM00015">
    <property type="entry name" value="IQ"/>
    <property type="match status" value="5"/>
</dbReference>
<dbReference type="Gene3D" id="1.20.5.190">
    <property type="match status" value="1"/>
</dbReference>
<dbReference type="EMBL" id="HBGJ01044688">
    <property type="protein sequence ID" value="CAD9269623.1"/>
    <property type="molecule type" value="Transcribed_RNA"/>
</dbReference>
<feature type="compositionally biased region" description="Basic residues" evidence="1">
    <location>
        <begin position="424"/>
        <end position="450"/>
    </location>
</feature>
<gene>
    <name evidence="2" type="ORF">PPAR1163_LOCUS28060</name>
</gene>
<reference evidence="2" key="1">
    <citation type="submission" date="2021-01" db="EMBL/GenBank/DDBJ databases">
        <authorList>
            <person name="Corre E."/>
            <person name="Pelletier E."/>
            <person name="Niang G."/>
            <person name="Scheremetjew M."/>
            <person name="Finn R."/>
            <person name="Kale V."/>
            <person name="Holt S."/>
            <person name="Cochrane G."/>
            <person name="Meng A."/>
            <person name="Brown T."/>
            <person name="Cohen L."/>
        </authorList>
    </citation>
    <scope>NUCLEOTIDE SEQUENCE</scope>
    <source>
        <strain evidence="2">CCMP2877</strain>
    </source>
</reference>
<organism evidence="2">
    <name type="scientific">Phaeomonas parva</name>
    <dbReference type="NCBI Taxonomy" id="124430"/>
    <lineage>
        <taxon>Eukaryota</taxon>
        <taxon>Sar</taxon>
        <taxon>Stramenopiles</taxon>
        <taxon>Ochrophyta</taxon>
        <taxon>Pinguiophyceae</taxon>
        <taxon>Pinguiochrysidales</taxon>
        <taxon>Pinguiochrysidaceae</taxon>
        <taxon>Phaeomonas</taxon>
    </lineage>
</organism>
<evidence type="ECO:0000256" key="1">
    <source>
        <dbReference type="SAM" id="MobiDB-lite"/>
    </source>
</evidence>
<feature type="region of interest" description="Disordered" evidence="1">
    <location>
        <begin position="386"/>
        <end position="465"/>
    </location>
</feature>
<feature type="compositionally biased region" description="Basic and acidic residues" evidence="1">
    <location>
        <begin position="386"/>
        <end position="423"/>
    </location>
</feature>